<feature type="signal peptide" evidence="1">
    <location>
        <begin position="1"/>
        <end position="20"/>
    </location>
</feature>
<keyword evidence="3" id="KW-1185">Reference proteome</keyword>
<evidence type="ECO:0000313" key="2">
    <source>
        <dbReference type="EMBL" id="MBK1853974.1"/>
    </source>
</evidence>
<evidence type="ECO:0000313" key="3">
    <source>
        <dbReference type="Proteomes" id="UP000634206"/>
    </source>
</evidence>
<dbReference type="RefSeq" id="WP_309488582.1">
    <property type="nucleotide sequence ID" value="NZ_JAENIG010000002.1"/>
</dbReference>
<reference evidence="2" key="1">
    <citation type="submission" date="2021-01" db="EMBL/GenBank/DDBJ databases">
        <title>Modified the classification status of verrucomicrobia.</title>
        <authorList>
            <person name="Feng X."/>
        </authorList>
    </citation>
    <scope>NUCLEOTIDE SEQUENCE</scope>
    <source>
        <strain evidence="2">5K15</strain>
    </source>
</reference>
<accession>A0AAE2SBN8</accession>
<evidence type="ECO:0000256" key="1">
    <source>
        <dbReference type="SAM" id="SignalP"/>
    </source>
</evidence>
<name>A0AAE2SBN8_9BACT</name>
<comment type="caution">
    <text evidence="2">The sequence shown here is derived from an EMBL/GenBank/DDBJ whole genome shotgun (WGS) entry which is preliminary data.</text>
</comment>
<dbReference type="AlphaFoldDB" id="A0AAE2SBN8"/>
<dbReference type="EMBL" id="JAENIG010000002">
    <property type="protein sequence ID" value="MBK1853974.1"/>
    <property type="molecule type" value="Genomic_DNA"/>
</dbReference>
<dbReference type="Proteomes" id="UP000634206">
    <property type="component" value="Unassembled WGS sequence"/>
</dbReference>
<sequence length="237" mass="26471">MRSFLTATLLILTLAQPLVADVSGSRNVRLQTEWIEIQRDTLAQLTSGKGGLGKNLHAAVQPLIANKQAKMVHSSLVLARSGQRCTIQSAREIISPTEITGSGLSGSITQEDIKKFNRSLRAVRPHPLAFETRNVGCIVEMEPTLGEHHKIIDLYFDIRWIQMPSIYRWVTHKDQWGQADIKRPIFYTLRSRSALTLYNGHSQFVCSFNAMNAEGKADPARLLLLFVKASAQLLPNP</sequence>
<feature type="chain" id="PRO_5042104886" evidence="1">
    <location>
        <begin position="21"/>
        <end position="237"/>
    </location>
</feature>
<protein>
    <submittedName>
        <fullName evidence="2">Uncharacterized protein</fullName>
    </submittedName>
</protein>
<keyword evidence="1" id="KW-0732">Signal</keyword>
<organism evidence="2 3">
    <name type="scientific">Oceaniferula flava</name>
    <dbReference type="NCBI Taxonomy" id="2800421"/>
    <lineage>
        <taxon>Bacteria</taxon>
        <taxon>Pseudomonadati</taxon>
        <taxon>Verrucomicrobiota</taxon>
        <taxon>Verrucomicrobiia</taxon>
        <taxon>Verrucomicrobiales</taxon>
        <taxon>Verrucomicrobiaceae</taxon>
        <taxon>Oceaniferula</taxon>
    </lineage>
</organism>
<proteinExistence type="predicted"/>
<gene>
    <name evidence="2" type="ORF">JIN83_03310</name>
</gene>